<proteinExistence type="predicted"/>
<feature type="transmembrane region" description="Helical" evidence="9">
    <location>
        <begin position="93"/>
        <end position="117"/>
    </location>
</feature>
<keyword evidence="3" id="KW-0597">Phosphoprotein</keyword>
<feature type="domain" description="Signal transduction histidine kinase subgroup 3 dimerisation and phosphoacceptor" evidence="10">
    <location>
        <begin position="186"/>
        <end position="249"/>
    </location>
</feature>
<evidence type="ECO:0000256" key="7">
    <source>
        <dbReference type="ARBA" id="ARBA00022840"/>
    </source>
</evidence>
<comment type="caution">
    <text evidence="11">The sequence shown here is derived from an EMBL/GenBank/DDBJ whole genome shotgun (WGS) entry which is preliminary data.</text>
</comment>
<keyword evidence="8" id="KW-0902">Two-component regulatory system</keyword>
<evidence type="ECO:0000256" key="9">
    <source>
        <dbReference type="SAM" id="Phobius"/>
    </source>
</evidence>
<evidence type="ECO:0000313" key="11">
    <source>
        <dbReference type="EMBL" id="MBD8061277.1"/>
    </source>
</evidence>
<organism evidence="11 12">
    <name type="scientific">Oceanitalea stevensii</name>
    <dbReference type="NCBI Taxonomy" id="2763072"/>
    <lineage>
        <taxon>Bacteria</taxon>
        <taxon>Bacillati</taxon>
        <taxon>Actinomycetota</taxon>
        <taxon>Actinomycetes</taxon>
        <taxon>Micrococcales</taxon>
        <taxon>Bogoriellaceae</taxon>
        <taxon>Georgenia</taxon>
    </lineage>
</organism>
<dbReference type="PANTHER" id="PTHR24421">
    <property type="entry name" value="NITRATE/NITRITE SENSOR PROTEIN NARX-RELATED"/>
    <property type="match status" value="1"/>
</dbReference>
<keyword evidence="9" id="KW-0472">Membrane</keyword>
<dbReference type="InterPro" id="IPR036890">
    <property type="entry name" value="HATPase_C_sf"/>
</dbReference>
<keyword evidence="5" id="KW-0547">Nucleotide-binding</keyword>
<evidence type="ECO:0000256" key="4">
    <source>
        <dbReference type="ARBA" id="ARBA00022679"/>
    </source>
</evidence>
<dbReference type="EMBL" id="JACSPO010000001">
    <property type="protein sequence ID" value="MBD8061277.1"/>
    <property type="molecule type" value="Genomic_DNA"/>
</dbReference>
<keyword evidence="7" id="KW-0067">ATP-binding</keyword>
<keyword evidence="4" id="KW-0808">Transferase</keyword>
<keyword evidence="6" id="KW-0418">Kinase</keyword>
<feature type="transmembrane region" description="Helical" evidence="9">
    <location>
        <begin position="147"/>
        <end position="167"/>
    </location>
</feature>
<feature type="transmembrane region" description="Helical" evidence="9">
    <location>
        <begin position="34"/>
        <end position="50"/>
    </location>
</feature>
<dbReference type="Gene3D" id="1.20.5.1930">
    <property type="match status" value="1"/>
</dbReference>
<keyword evidence="9" id="KW-0812">Transmembrane</keyword>
<evidence type="ECO:0000256" key="2">
    <source>
        <dbReference type="ARBA" id="ARBA00012438"/>
    </source>
</evidence>
<dbReference type="CDD" id="cd16917">
    <property type="entry name" value="HATPase_UhpB-NarQ-NarX-like"/>
    <property type="match status" value="1"/>
</dbReference>
<dbReference type="InterPro" id="IPR050482">
    <property type="entry name" value="Sensor_HK_TwoCompSys"/>
</dbReference>
<dbReference type="PANTHER" id="PTHR24421:SF10">
    <property type="entry name" value="NITRATE_NITRITE SENSOR PROTEIN NARQ"/>
    <property type="match status" value="1"/>
</dbReference>
<evidence type="ECO:0000256" key="5">
    <source>
        <dbReference type="ARBA" id="ARBA00022741"/>
    </source>
</evidence>
<gene>
    <name evidence="11" type="ORF">H9624_02930</name>
</gene>
<accession>A0ABR8YZE0</accession>
<evidence type="ECO:0000256" key="3">
    <source>
        <dbReference type="ARBA" id="ARBA00022553"/>
    </source>
</evidence>
<dbReference type="Gene3D" id="3.30.565.10">
    <property type="entry name" value="Histidine kinase-like ATPase, C-terminal domain"/>
    <property type="match status" value="1"/>
</dbReference>
<evidence type="ECO:0000256" key="6">
    <source>
        <dbReference type="ARBA" id="ARBA00022777"/>
    </source>
</evidence>
<dbReference type="RefSeq" id="WP_251838980.1">
    <property type="nucleotide sequence ID" value="NZ_JACSPO010000001.1"/>
</dbReference>
<dbReference type="Proteomes" id="UP000661894">
    <property type="component" value="Unassembled WGS sequence"/>
</dbReference>
<reference evidence="11 12" key="1">
    <citation type="submission" date="2020-08" db="EMBL/GenBank/DDBJ databases">
        <title>A Genomic Blueprint of the Chicken Gut Microbiome.</title>
        <authorList>
            <person name="Gilroy R."/>
            <person name="Ravi A."/>
            <person name="Getino M."/>
            <person name="Pursley I."/>
            <person name="Horton D.L."/>
            <person name="Alikhan N.-F."/>
            <person name="Baker D."/>
            <person name="Gharbi K."/>
            <person name="Hall N."/>
            <person name="Watson M."/>
            <person name="Adriaenssens E.M."/>
            <person name="Foster-Nyarko E."/>
            <person name="Jarju S."/>
            <person name="Secka A."/>
            <person name="Antonio M."/>
            <person name="Oren A."/>
            <person name="Chaudhuri R."/>
            <person name="La Ragione R.M."/>
            <person name="Hildebrand F."/>
            <person name="Pallen M.J."/>
        </authorList>
    </citation>
    <scope>NUCLEOTIDE SEQUENCE [LARGE SCALE GENOMIC DNA]</scope>
    <source>
        <strain evidence="11 12">Sa1BUA1</strain>
    </source>
</reference>
<dbReference type="InterPro" id="IPR011712">
    <property type="entry name" value="Sig_transdc_His_kin_sub3_dim/P"/>
</dbReference>
<dbReference type="Pfam" id="PF07730">
    <property type="entry name" value="HisKA_3"/>
    <property type="match status" value="1"/>
</dbReference>
<dbReference type="EC" id="2.7.13.3" evidence="2"/>
<sequence>MDLRGRFSTATARAASRLGREPDTKRRWAARARVLLYVGVTCLLVWELYISEVDNLPTGLTVVQVAAIVILYGLGRWPVVAAALSIPLVMAELLIGVHPFSLTIVTSVVTTGVLIAVRPRPIGYVYVATVITILTTVQPTDLPLADVASWLVVFFVPCLLGEGVRFLSSSVDRIQRTSAAQLTRQRRDLARELHDTSIHDITSIIMALERAKLTGIQDPKVLEEIDHAIAIGRQSVVSMRGVLKILRAEDGSDRRSGTENVPAAIAAAAPTLQRALDDARASLERAGHSLQVHVEDHVDLPLPFSVRTALVRVIQECTANMAKYARPGAPCTVMIERTDVETRALFLNDAREGAEADSALSSGVGLIGVRERVEAVGGSLVVRHHDGRWIIQASIPTISSASEGQVERAAQH</sequence>
<evidence type="ECO:0000259" key="10">
    <source>
        <dbReference type="Pfam" id="PF07730"/>
    </source>
</evidence>
<evidence type="ECO:0000256" key="8">
    <source>
        <dbReference type="ARBA" id="ARBA00023012"/>
    </source>
</evidence>
<keyword evidence="9" id="KW-1133">Transmembrane helix</keyword>
<protein>
    <recommendedName>
        <fullName evidence="2">histidine kinase</fullName>
        <ecNumber evidence="2">2.7.13.3</ecNumber>
    </recommendedName>
</protein>
<evidence type="ECO:0000313" key="12">
    <source>
        <dbReference type="Proteomes" id="UP000661894"/>
    </source>
</evidence>
<comment type="catalytic activity">
    <reaction evidence="1">
        <text>ATP + protein L-histidine = ADP + protein N-phospho-L-histidine.</text>
        <dbReference type="EC" id="2.7.13.3"/>
    </reaction>
</comment>
<evidence type="ECO:0000256" key="1">
    <source>
        <dbReference type="ARBA" id="ARBA00000085"/>
    </source>
</evidence>
<dbReference type="SUPFAM" id="SSF55874">
    <property type="entry name" value="ATPase domain of HSP90 chaperone/DNA topoisomerase II/histidine kinase"/>
    <property type="match status" value="1"/>
</dbReference>
<name>A0ABR8YZE0_9MICO</name>
<feature type="transmembrane region" description="Helical" evidence="9">
    <location>
        <begin position="62"/>
        <end position="86"/>
    </location>
</feature>
<keyword evidence="12" id="KW-1185">Reference proteome</keyword>